<dbReference type="SMART" id="SM00407">
    <property type="entry name" value="IGc1"/>
    <property type="match status" value="1"/>
</dbReference>
<dbReference type="PROSITE" id="PS50835">
    <property type="entry name" value="IG_LIKE"/>
    <property type="match status" value="1"/>
</dbReference>
<dbReference type="InterPro" id="IPR011162">
    <property type="entry name" value="MHC_I/II-like_Ag-recog"/>
</dbReference>
<dbReference type="Gene3D" id="3.10.320.10">
    <property type="entry name" value="Class II Histocompatibility Antigen, M Beta Chain, Chain B, domain 1"/>
    <property type="match status" value="1"/>
</dbReference>
<feature type="non-terminal residue" evidence="13">
    <location>
        <position position="1"/>
    </location>
</feature>
<evidence type="ECO:0000256" key="2">
    <source>
        <dbReference type="ARBA" id="ARBA00022692"/>
    </source>
</evidence>
<comment type="subcellular location">
    <subcellularLocation>
        <location evidence="1">Membrane</location>
        <topology evidence="1">Single-pass type I membrane protein</topology>
    </subcellularLocation>
</comment>
<dbReference type="SMART" id="SM00921">
    <property type="entry name" value="MHC_II_beta"/>
    <property type="match status" value="1"/>
</dbReference>
<dbReference type="Pfam" id="PF07654">
    <property type="entry name" value="C1-set"/>
    <property type="match status" value="1"/>
</dbReference>
<keyword evidence="6 11" id="KW-0472">Membrane</keyword>
<feature type="domain" description="Ig-like" evidence="12">
    <location>
        <begin position="119"/>
        <end position="209"/>
    </location>
</feature>
<dbReference type="PROSITE" id="PS00290">
    <property type="entry name" value="IG_MHC"/>
    <property type="match status" value="1"/>
</dbReference>
<gene>
    <name evidence="13" type="primary">H2eb1_0</name>
    <name evidence="13" type="ORF">GTO92_0019246</name>
</gene>
<keyword evidence="3" id="KW-0391">Immunity</keyword>
<keyword evidence="9" id="KW-0491">MHC II</keyword>
<evidence type="ECO:0000256" key="1">
    <source>
        <dbReference type="ARBA" id="ARBA00004479"/>
    </source>
</evidence>
<evidence type="ECO:0000256" key="8">
    <source>
        <dbReference type="ARBA" id="ARBA00023180"/>
    </source>
</evidence>
<proteinExistence type="predicted"/>
<evidence type="ECO:0000256" key="10">
    <source>
        <dbReference type="ARBA" id="ARBA00023319"/>
    </source>
</evidence>
<dbReference type="InterPro" id="IPR036179">
    <property type="entry name" value="Ig-like_dom_sf"/>
</dbReference>
<dbReference type="SUPFAM" id="SSF54452">
    <property type="entry name" value="MHC antigen-recognition domain"/>
    <property type="match status" value="1"/>
</dbReference>
<dbReference type="Gene3D" id="2.60.40.10">
    <property type="entry name" value="Immunoglobulins"/>
    <property type="match status" value="1"/>
</dbReference>
<sequence length="275" mass="30961">MGTSVLQPAVIRLVAGFLSLVGFGVDGYMHHVQRECRYNSHSLEGMEFIDRYIFNHEEYIRYNSTLNKFIGYTEHGVKNAEQANSDPSELAGQKSNVDATCKPNAKLYYDTILDKSVKPTVTVKAVKPEGSSHEYMLVCSALGFYPRKIKISWLKNGVEVKSGVTSTEEVSNGNWYYQIHSHWEMTPQSGETYACKVQHRSVSDQPIIVQWDPSMPESDRNKIIIGVSAIVLGLVIAVAGLIYYKKKSTGKKSQYLLLQLKFTLKYSWGTEVNSI</sequence>
<comment type="caution">
    <text evidence="13">The sequence shown here is derived from an EMBL/GenBank/DDBJ whole genome shotgun (WGS) entry which is preliminary data.</text>
</comment>
<keyword evidence="7" id="KW-1015">Disulfide bond</keyword>
<dbReference type="InterPro" id="IPR007110">
    <property type="entry name" value="Ig-like_dom"/>
</dbReference>
<dbReference type="PANTHER" id="PTHR19944">
    <property type="entry name" value="MHC CLASS II-RELATED"/>
    <property type="match status" value="1"/>
</dbReference>
<dbReference type="InterPro" id="IPR003006">
    <property type="entry name" value="Ig/MHC_CS"/>
</dbReference>
<evidence type="ECO:0000256" key="5">
    <source>
        <dbReference type="ARBA" id="ARBA00023130"/>
    </source>
</evidence>
<name>A0ABS2YZA2_POLSE</name>
<dbReference type="SUPFAM" id="SSF48726">
    <property type="entry name" value="Immunoglobulin"/>
    <property type="match status" value="1"/>
</dbReference>
<organism evidence="13 14">
    <name type="scientific">Polypterus senegalus</name>
    <name type="common">Senegal bichir</name>
    <dbReference type="NCBI Taxonomy" id="55291"/>
    <lineage>
        <taxon>Eukaryota</taxon>
        <taxon>Metazoa</taxon>
        <taxon>Chordata</taxon>
        <taxon>Craniata</taxon>
        <taxon>Vertebrata</taxon>
        <taxon>Euteleostomi</taxon>
        <taxon>Actinopterygii</taxon>
        <taxon>Polypteriformes</taxon>
        <taxon>Polypteridae</taxon>
        <taxon>Polypterus</taxon>
    </lineage>
</organism>
<dbReference type="Proteomes" id="UP001166052">
    <property type="component" value="Unassembled WGS sequence"/>
</dbReference>
<dbReference type="EMBL" id="JAAWVN010012982">
    <property type="protein sequence ID" value="MBN3291495.1"/>
    <property type="molecule type" value="Genomic_DNA"/>
</dbReference>
<evidence type="ECO:0000313" key="14">
    <source>
        <dbReference type="Proteomes" id="UP001166052"/>
    </source>
</evidence>
<evidence type="ECO:0000256" key="7">
    <source>
        <dbReference type="ARBA" id="ARBA00023157"/>
    </source>
</evidence>
<feature type="transmembrane region" description="Helical" evidence="11">
    <location>
        <begin position="223"/>
        <end position="244"/>
    </location>
</feature>
<dbReference type="PANTHER" id="PTHR19944:SF99">
    <property type="entry name" value="HLA CLASS II HISTOCOMPATIBILITY ANTIGEN, DRB1 BETA CHAIN"/>
    <property type="match status" value="1"/>
</dbReference>
<protein>
    <submittedName>
        <fullName evidence="13">HB2I protein</fullName>
    </submittedName>
</protein>
<keyword evidence="8" id="KW-0325">Glycoprotein</keyword>
<keyword evidence="4 11" id="KW-1133">Transmembrane helix</keyword>
<dbReference type="Pfam" id="PF00969">
    <property type="entry name" value="MHC_II_beta"/>
    <property type="match status" value="1"/>
</dbReference>
<evidence type="ECO:0000256" key="9">
    <source>
        <dbReference type="ARBA" id="ARBA00023182"/>
    </source>
</evidence>
<dbReference type="InterPro" id="IPR050160">
    <property type="entry name" value="MHC/Immunoglobulin"/>
</dbReference>
<evidence type="ECO:0000313" key="13">
    <source>
        <dbReference type="EMBL" id="MBN3291495.1"/>
    </source>
</evidence>
<evidence type="ECO:0000259" key="12">
    <source>
        <dbReference type="PROSITE" id="PS50835"/>
    </source>
</evidence>
<dbReference type="InterPro" id="IPR000353">
    <property type="entry name" value="MHC_II_b_N"/>
</dbReference>
<accession>A0ABS2YZA2</accession>
<dbReference type="InterPro" id="IPR013783">
    <property type="entry name" value="Ig-like_fold"/>
</dbReference>
<keyword evidence="5" id="KW-1064">Adaptive immunity</keyword>
<evidence type="ECO:0000256" key="3">
    <source>
        <dbReference type="ARBA" id="ARBA00022859"/>
    </source>
</evidence>
<reference evidence="13" key="1">
    <citation type="journal article" date="2021" name="Cell">
        <title>Tracing the genetic footprints of vertebrate landing in non-teleost ray-finned fishes.</title>
        <authorList>
            <person name="Bi X."/>
            <person name="Wang K."/>
            <person name="Yang L."/>
            <person name="Pan H."/>
            <person name="Jiang H."/>
            <person name="Wei Q."/>
            <person name="Fang M."/>
            <person name="Yu H."/>
            <person name="Zhu C."/>
            <person name="Cai Y."/>
            <person name="He Y."/>
            <person name="Gan X."/>
            <person name="Zeng H."/>
            <person name="Yu D."/>
            <person name="Zhu Y."/>
            <person name="Jiang H."/>
            <person name="Qiu Q."/>
            <person name="Yang H."/>
            <person name="Zhang Y.E."/>
            <person name="Wang W."/>
            <person name="Zhu M."/>
            <person name="He S."/>
            <person name="Zhang G."/>
        </authorList>
    </citation>
    <scope>NUCLEOTIDE SEQUENCE</scope>
    <source>
        <strain evidence="13">Bchr_001</strain>
    </source>
</reference>
<keyword evidence="2 11" id="KW-0812">Transmembrane</keyword>
<dbReference type="InterPro" id="IPR014745">
    <property type="entry name" value="MHC_II_a/b_N"/>
</dbReference>
<evidence type="ECO:0000256" key="6">
    <source>
        <dbReference type="ARBA" id="ARBA00023136"/>
    </source>
</evidence>
<evidence type="ECO:0000256" key="11">
    <source>
        <dbReference type="SAM" id="Phobius"/>
    </source>
</evidence>
<keyword evidence="10" id="KW-0393">Immunoglobulin domain</keyword>
<keyword evidence="14" id="KW-1185">Reference proteome</keyword>
<dbReference type="InterPro" id="IPR003597">
    <property type="entry name" value="Ig_C1-set"/>
</dbReference>
<feature type="non-terminal residue" evidence="13">
    <location>
        <position position="275"/>
    </location>
</feature>
<evidence type="ECO:0000256" key="4">
    <source>
        <dbReference type="ARBA" id="ARBA00022989"/>
    </source>
</evidence>